<proteinExistence type="predicted"/>
<evidence type="ECO:0000313" key="2">
    <source>
        <dbReference type="Proteomes" id="UP001430377"/>
    </source>
</evidence>
<evidence type="ECO:0000313" key="1">
    <source>
        <dbReference type="EMBL" id="MBX0325900.1"/>
    </source>
</evidence>
<gene>
    <name evidence="1" type="ORF">EGH21_23050</name>
</gene>
<keyword evidence="2" id="KW-1185">Reference proteome</keyword>
<accession>A0AAW4PX70</accession>
<dbReference type="Proteomes" id="UP001430377">
    <property type="component" value="Unassembled WGS sequence"/>
</dbReference>
<comment type="caution">
    <text evidence="1">The sequence shown here is derived from an EMBL/GenBank/DDBJ whole genome shotgun (WGS) entry which is preliminary data.</text>
</comment>
<dbReference type="RefSeq" id="WP_220620759.1">
    <property type="nucleotide sequence ID" value="NZ_RKLR01000022.1"/>
</dbReference>
<organism evidence="1 2">
    <name type="scientific">Haloarcula rubra</name>
    <dbReference type="NCBI Taxonomy" id="2487747"/>
    <lineage>
        <taxon>Archaea</taxon>
        <taxon>Methanobacteriati</taxon>
        <taxon>Methanobacteriota</taxon>
        <taxon>Stenosarchaea group</taxon>
        <taxon>Halobacteria</taxon>
        <taxon>Halobacteriales</taxon>
        <taxon>Haloarculaceae</taxon>
        <taxon>Haloarcula</taxon>
    </lineage>
</organism>
<reference evidence="1 2" key="1">
    <citation type="submission" date="2021-06" db="EMBL/GenBank/DDBJ databases">
        <title>Halomicroarcula sp. a new haloarchaeum isolated from saline soil.</title>
        <authorList>
            <person name="Duran-Viseras A."/>
            <person name="Sanchez-Porro C."/>
            <person name="Ventosa A."/>
        </authorList>
    </citation>
    <scope>NUCLEOTIDE SEQUENCE [LARGE SCALE GENOMIC DNA]</scope>
    <source>
        <strain evidence="1 2">F13</strain>
    </source>
</reference>
<name>A0AAW4PX70_9EURY</name>
<dbReference type="AlphaFoldDB" id="A0AAW4PX70"/>
<protein>
    <submittedName>
        <fullName evidence="1">Uncharacterized protein</fullName>
    </submittedName>
</protein>
<dbReference type="InterPro" id="IPR058819">
    <property type="entry name" value="UvrD_dom-like"/>
</dbReference>
<sequence>MASELVASDALPESVTVHVGDVEPLLGWADHASHVSTVVIAPVELHRRNLKLRLTDANHPLDAFEFVGPTAVASNVLETAGKSAKALDRVDRLALLGDILSGENEATERFRLVFGGEPAQSGNAIEQARRELEVTTNYHPVRMHAFRQAVESISSPIDIDAGDLLDGTLAVERLLRRRSEKSPSDGALIRRATRTVIDTDGSAWDEAYPSAERIALVGLSTVPATLVDLFNAITSKCDVEAHLYLRRGTGPFLEQRLADVWSVPNPGRVVVT</sequence>
<dbReference type="Pfam" id="PF26510">
    <property type="entry name" value="Halo_UvrD_like"/>
    <property type="match status" value="1"/>
</dbReference>
<dbReference type="EMBL" id="RKLR01000022">
    <property type="protein sequence ID" value="MBX0325900.1"/>
    <property type="molecule type" value="Genomic_DNA"/>
</dbReference>